<dbReference type="GO" id="GO:0015891">
    <property type="term" value="P:siderophore transport"/>
    <property type="evidence" value="ECO:0007669"/>
    <property type="project" value="InterPro"/>
</dbReference>
<dbReference type="Pfam" id="PF07715">
    <property type="entry name" value="Plug"/>
    <property type="match status" value="1"/>
</dbReference>
<dbReference type="InterPro" id="IPR012910">
    <property type="entry name" value="Plug_dom"/>
</dbReference>
<dbReference type="InterPro" id="IPR037066">
    <property type="entry name" value="Plug_dom_sf"/>
</dbReference>
<keyword evidence="6 14" id="KW-0812">Transmembrane</keyword>
<accession>A0A2A3MH27</accession>
<comment type="subcellular location">
    <subcellularLocation>
        <location evidence="1 14">Cell outer membrane</location>
        <topology evidence="1 14">Multi-pass membrane protein</topology>
    </subcellularLocation>
</comment>
<dbReference type="InterPro" id="IPR010105">
    <property type="entry name" value="TonB_sidphr_rcpt"/>
</dbReference>
<evidence type="ECO:0000256" key="12">
    <source>
        <dbReference type="ARBA" id="ARBA00023170"/>
    </source>
</evidence>
<evidence type="ECO:0000256" key="2">
    <source>
        <dbReference type="ARBA" id="ARBA00009810"/>
    </source>
</evidence>
<dbReference type="GO" id="GO:0015344">
    <property type="term" value="F:siderophore uptake transmembrane transporter activity"/>
    <property type="evidence" value="ECO:0007669"/>
    <property type="project" value="TreeGrafter"/>
</dbReference>
<keyword evidence="11 14" id="KW-0472">Membrane</keyword>
<dbReference type="FunFam" id="2.170.130.10:FF:000010">
    <property type="entry name" value="Ferripyoverdine receptor"/>
    <property type="match status" value="1"/>
</dbReference>
<gene>
    <name evidence="18" type="ORF">CNQ84_11020</name>
</gene>
<evidence type="ECO:0000256" key="6">
    <source>
        <dbReference type="ARBA" id="ARBA00022692"/>
    </source>
</evidence>
<protein>
    <submittedName>
        <fullName evidence="18">TonB-dependent siderophore receptor</fullName>
    </submittedName>
</protein>
<name>A0A2A3MH27_9PSED</name>
<feature type="domain" description="TonB-dependent receptor-like beta-barrel" evidence="16">
    <location>
        <begin position="292"/>
        <end position="707"/>
    </location>
</feature>
<dbReference type="Gene3D" id="2.170.130.10">
    <property type="entry name" value="TonB-dependent receptor, plug domain"/>
    <property type="match status" value="1"/>
</dbReference>
<dbReference type="InterPro" id="IPR039426">
    <property type="entry name" value="TonB-dep_rcpt-like"/>
</dbReference>
<dbReference type="GO" id="GO:0009279">
    <property type="term" value="C:cell outer membrane"/>
    <property type="evidence" value="ECO:0007669"/>
    <property type="project" value="UniProtKB-SubCell"/>
</dbReference>
<evidence type="ECO:0000256" key="14">
    <source>
        <dbReference type="PROSITE-ProRule" id="PRU01360"/>
    </source>
</evidence>
<evidence type="ECO:0000256" key="15">
    <source>
        <dbReference type="RuleBase" id="RU003357"/>
    </source>
</evidence>
<comment type="caution">
    <text evidence="18">The sequence shown here is derived from an EMBL/GenBank/DDBJ whole genome shotgun (WGS) entry which is preliminary data.</text>
</comment>
<dbReference type="NCBIfam" id="TIGR01783">
    <property type="entry name" value="TonB-siderophor"/>
    <property type="match status" value="1"/>
</dbReference>
<comment type="similarity">
    <text evidence="2 14 15">Belongs to the TonB-dependent receptor family.</text>
</comment>
<dbReference type="InterPro" id="IPR036942">
    <property type="entry name" value="Beta-barrel_TonB_sf"/>
</dbReference>
<evidence type="ECO:0000256" key="7">
    <source>
        <dbReference type="ARBA" id="ARBA00022729"/>
    </source>
</evidence>
<proteinExistence type="inferred from homology"/>
<evidence type="ECO:0000256" key="5">
    <source>
        <dbReference type="ARBA" id="ARBA00022496"/>
    </source>
</evidence>
<evidence type="ECO:0000313" key="18">
    <source>
        <dbReference type="EMBL" id="PBK04160.1"/>
    </source>
</evidence>
<dbReference type="PANTHER" id="PTHR32552:SF74">
    <property type="entry name" value="HYDROXAMATE SIDEROPHORE RECEPTOR FHUE"/>
    <property type="match status" value="1"/>
</dbReference>
<dbReference type="AlphaFoldDB" id="A0A2A3MH27"/>
<evidence type="ECO:0000256" key="4">
    <source>
        <dbReference type="ARBA" id="ARBA00022452"/>
    </source>
</evidence>
<dbReference type="GO" id="GO:0038023">
    <property type="term" value="F:signaling receptor activity"/>
    <property type="evidence" value="ECO:0007669"/>
    <property type="project" value="InterPro"/>
</dbReference>
<organism evidence="18 19">
    <name type="scientific">Pseudomonas abyssi</name>
    <dbReference type="NCBI Taxonomy" id="170540"/>
    <lineage>
        <taxon>Bacteria</taxon>
        <taxon>Pseudomonadati</taxon>
        <taxon>Pseudomonadota</taxon>
        <taxon>Gammaproteobacteria</taxon>
        <taxon>Pseudomonadales</taxon>
        <taxon>Pseudomonadaceae</taxon>
        <taxon>Pseudomonas</taxon>
    </lineage>
</organism>
<feature type="domain" description="TonB-dependent receptor plug" evidence="17">
    <location>
        <begin position="91"/>
        <end position="191"/>
    </location>
</feature>
<evidence type="ECO:0000256" key="11">
    <source>
        <dbReference type="ARBA" id="ARBA00023136"/>
    </source>
</evidence>
<sequence length="738" mass="81273">MEKEVPDVSRLPQQTPHRFPRSLLSISLSLAAVHAAPVWSQESAVPAEEERIQLEAVTVTAESAGASPVTEGTGSYTTEATRTATRLTLAPRETPQSVSVITRQVMDDFAVESITDVVNMTTGVSSKAFDSSRNGFSARGFDITNLMIDGVPTTWSAGWAAGETQMDTLLYDRVEVVRGATGLVTGAGNPSAAINMVRKRADSVQPRGFVSGQVGSWDRYQGTVDLSGALHDSGKIRGRVVGSYLEEGSYIDLAENEKQVLLGTLGIDLTDSTLLNLGASYQENSPTASMWGGLPTWFSDGTRTDWSSSKTTAPEWAEWASTQTTYYANLEHTFDSGVRLYGAYSRATNEADLRLLYLSGAPDKTTGLGMSASPTWYDVSREQDTLDLSATIPFYFAGQDHEVVIGSMYSQQELVTDRRAPLTRPPVGNYFEWDGSYPEPEWGPSAVYTTQDTDELGAYAVARLRLADPLQLIIGSRISNWETSGMKWDGSTYKFEHEHEITPYAGLIYDINDQYSTYVSYSEIFNPQDYQDRNGDYLDPLEGQNYEAGIKAEYFGGRLNASLAVFRIEQDNLAQPDIGQVVPGGIAQAYYAAQGTTSDGYEIEVSGALTENWNLLVGWAQFSAEDADGEKVNTRYPRRSANLFTTYRMGRLTLGGGVNWEDGNYTIATNPLGQRDKLEQSSYALVNVMARYALSDELSLQLNVDNLLDKKYYSQIGFYQQHAFGEPRNGKLELRYSF</sequence>
<evidence type="ECO:0000256" key="13">
    <source>
        <dbReference type="ARBA" id="ARBA00023237"/>
    </source>
</evidence>
<keyword evidence="9" id="KW-0406">Ion transport</keyword>
<dbReference type="InterPro" id="IPR000531">
    <property type="entry name" value="Beta-barrel_TonB"/>
</dbReference>
<evidence type="ECO:0000259" key="16">
    <source>
        <dbReference type="Pfam" id="PF00593"/>
    </source>
</evidence>
<evidence type="ECO:0000256" key="8">
    <source>
        <dbReference type="ARBA" id="ARBA00023004"/>
    </source>
</evidence>
<dbReference type="CDD" id="cd01347">
    <property type="entry name" value="ligand_gated_channel"/>
    <property type="match status" value="1"/>
</dbReference>
<reference evidence="18 19" key="1">
    <citation type="submission" date="2017-09" db="EMBL/GenBank/DDBJ databases">
        <title>Pseudomonas abyssi sp. nov. isolated from Abyssopelagic Water.</title>
        <authorList>
            <person name="Wei Y."/>
        </authorList>
    </citation>
    <scope>NUCLEOTIDE SEQUENCE [LARGE SCALE GENOMIC DNA]</scope>
    <source>
        <strain evidence="18 19">MT5</strain>
    </source>
</reference>
<keyword evidence="4 14" id="KW-1134">Transmembrane beta strand</keyword>
<dbReference type="Gene3D" id="2.40.170.20">
    <property type="entry name" value="TonB-dependent receptor, beta-barrel domain"/>
    <property type="match status" value="1"/>
</dbReference>
<evidence type="ECO:0000256" key="3">
    <source>
        <dbReference type="ARBA" id="ARBA00022448"/>
    </source>
</evidence>
<keyword evidence="5" id="KW-0410">Iron transport</keyword>
<evidence type="ECO:0000256" key="9">
    <source>
        <dbReference type="ARBA" id="ARBA00023065"/>
    </source>
</evidence>
<dbReference type="SUPFAM" id="SSF56935">
    <property type="entry name" value="Porins"/>
    <property type="match status" value="1"/>
</dbReference>
<dbReference type="PROSITE" id="PS52016">
    <property type="entry name" value="TONB_DEPENDENT_REC_3"/>
    <property type="match status" value="1"/>
</dbReference>
<keyword evidence="10 15" id="KW-0798">TonB box</keyword>
<dbReference type="Proteomes" id="UP000242313">
    <property type="component" value="Unassembled WGS sequence"/>
</dbReference>
<evidence type="ECO:0000259" key="17">
    <source>
        <dbReference type="Pfam" id="PF07715"/>
    </source>
</evidence>
<dbReference type="PANTHER" id="PTHR32552">
    <property type="entry name" value="FERRICHROME IRON RECEPTOR-RELATED"/>
    <property type="match status" value="1"/>
</dbReference>
<keyword evidence="19" id="KW-1185">Reference proteome</keyword>
<keyword evidence="12 18" id="KW-0675">Receptor</keyword>
<keyword evidence="7" id="KW-0732">Signal</keyword>
<evidence type="ECO:0000256" key="1">
    <source>
        <dbReference type="ARBA" id="ARBA00004571"/>
    </source>
</evidence>
<evidence type="ECO:0000256" key="10">
    <source>
        <dbReference type="ARBA" id="ARBA00023077"/>
    </source>
</evidence>
<dbReference type="EMBL" id="NTMR01000012">
    <property type="protein sequence ID" value="PBK04160.1"/>
    <property type="molecule type" value="Genomic_DNA"/>
</dbReference>
<keyword evidence="8" id="KW-0408">Iron</keyword>
<keyword evidence="13 14" id="KW-0998">Cell outer membrane</keyword>
<dbReference type="Pfam" id="PF00593">
    <property type="entry name" value="TonB_dep_Rec_b-barrel"/>
    <property type="match status" value="1"/>
</dbReference>
<keyword evidence="3 14" id="KW-0813">Transport</keyword>
<evidence type="ECO:0000313" key="19">
    <source>
        <dbReference type="Proteomes" id="UP000242313"/>
    </source>
</evidence>